<dbReference type="EMBL" id="SDRB02004627">
    <property type="protein sequence ID" value="THG15571.1"/>
    <property type="molecule type" value="Genomic_DNA"/>
</dbReference>
<proteinExistence type="predicted"/>
<evidence type="ECO:0000313" key="2">
    <source>
        <dbReference type="Proteomes" id="UP000306102"/>
    </source>
</evidence>
<organism evidence="1 2">
    <name type="scientific">Camellia sinensis var. sinensis</name>
    <name type="common">China tea</name>
    <dbReference type="NCBI Taxonomy" id="542762"/>
    <lineage>
        <taxon>Eukaryota</taxon>
        <taxon>Viridiplantae</taxon>
        <taxon>Streptophyta</taxon>
        <taxon>Embryophyta</taxon>
        <taxon>Tracheophyta</taxon>
        <taxon>Spermatophyta</taxon>
        <taxon>Magnoliopsida</taxon>
        <taxon>eudicotyledons</taxon>
        <taxon>Gunneridae</taxon>
        <taxon>Pentapetalae</taxon>
        <taxon>asterids</taxon>
        <taxon>Ericales</taxon>
        <taxon>Theaceae</taxon>
        <taxon>Camellia</taxon>
    </lineage>
</organism>
<sequence length="224" mass="25839">MRYVCRQWYNIINDPLFIKEQFLCCTTGMFIQKTLSPYRAQFVGFGKMNVALTEVNVSFPNVGQATCDVLVLFMDEQDILHVANPLTKQSFIVPSFDCHHLYCLPYFLLVYARSTMECKVLCIDKPYGFSVEGLIYWDGCAFPCVVAWDVESEMFYEFPRPAVNNGEVFLCFVDVPGPYIAYHVKTRETFIFETYDKTWRSFRSDFAYSLLPLPSSFSTSSVGI</sequence>
<dbReference type="PANTHER" id="PTHR31672">
    <property type="entry name" value="BNACNNG10540D PROTEIN"/>
    <property type="match status" value="1"/>
</dbReference>
<evidence type="ECO:0000313" key="1">
    <source>
        <dbReference type="EMBL" id="THG15571.1"/>
    </source>
</evidence>
<comment type="caution">
    <text evidence="1">The sequence shown here is derived from an EMBL/GenBank/DDBJ whole genome shotgun (WGS) entry which is preliminary data.</text>
</comment>
<dbReference type="AlphaFoldDB" id="A0A4S4EGI9"/>
<dbReference type="Proteomes" id="UP000306102">
    <property type="component" value="Unassembled WGS sequence"/>
</dbReference>
<name>A0A4S4EGI9_CAMSN</name>
<gene>
    <name evidence="1" type="ORF">TEA_029678</name>
</gene>
<dbReference type="PANTHER" id="PTHR31672:SF13">
    <property type="entry name" value="F-BOX PROTEIN CPR30-LIKE"/>
    <property type="match status" value="1"/>
</dbReference>
<keyword evidence="2" id="KW-1185">Reference proteome</keyword>
<reference evidence="1 2" key="1">
    <citation type="journal article" date="2018" name="Proc. Natl. Acad. Sci. U.S.A.">
        <title>Draft genome sequence of Camellia sinensis var. sinensis provides insights into the evolution of the tea genome and tea quality.</title>
        <authorList>
            <person name="Wei C."/>
            <person name="Yang H."/>
            <person name="Wang S."/>
            <person name="Zhao J."/>
            <person name="Liu C."/>
            <person name="Gao L."/>
            <person name="Xia E."/>
            <person name="Lu Y."/>
            <person name="Tai Y."/>
            <person name="She G."/>
            <person name="Sun J."/>
            <person name="Cao H."/>
            <person name="Tong W."/>
            <person name="Gao Q."/>
            <person name="Li Y."/>
            <person name="Deng W."/>
            <person name="Jiang X."/>
            <person name="Wang W."/>
            <person name="Chen Q."/>
            <person name="Zhang S."/>
            <person name="Li H."/>
            <person name="Wu J."/>
            <person name="Wang P."/>
            <person name="Li P."/>
            <person name="Shi C."/>
            <person name="Zheng F."/>
            <person name="Jian J."/>
            <person name="Huang B."/>
            <person name="Shan D."/>
            <person name="Shi M."/>
            <person name="Fang C."/>
            <person name="Yue Y."/>
            <person name="Li F."/>
            <person name="Li D."/>
            <person name="Wei S."/>
            <person name="Han B."/>
            <person name="Jiang C."/>
            <person name="Yin Y."/>
            <person name="Xia T."/>
            <person name="Zhang Z."/>
            <person name="Bennetzen J.L."/>
            <person name="Zhao S."/>
            <person name="Wan X."/>
        </authorList>
    </citation>
    <scope>NUCLEOTIDE SEQUENCE [LARGE SCALE GENOMIC DNA]</scope>
    <source>
        <strain evidence="2">cv. Shuchazao</strain>
        <tissue evidence="1">Leaf</tissue>
    </source>
</reference>
<evidence type="ECO:0008006" key="3">
    <source>
        <dbReference type="Google" id="ProtNLM"/>
    </source>
</evidence>
<protein>
    <recommendedName>
        <fullName evidence="3">F-box domain-containing protein</fullName>
    </recommendedName>
</protein>
<dbReference type="InterPro" id="IPR050796">
    <property type="entry name" value="SCF_F-box_component"/>
</dbReference>
<accession>A0A4S4EGI9</accession>